<reference evidence="2 3" key="1">
    <citation type="submission" date="2019-02" db="EMBL/GenBank/DDBJ databases">
        <title>Deep-cultivation of Planctomycetes and their phenomic and genomic characterization uncovers novel biology.</title>
        <authorList>
            <person name="Wiegand S."/>
            <person name="Jogler M."/>
            <person name="Boedeker C."/>
            <person name="Pinto D."/>
            <person name="Vollmers J."/>
            <person name="Rivas-Marin E."/>
            <person name="Kohn T."/>
            <person name="Peeters S.H."/>
            <person name="Heuer A."/>
            <person name="Rast P."/>
            <person name="Oberbeckmann S."/>
            <person name="Bunk B."/>
            <person name="Jeske O."/>
            <person name="Meyerdierks A."/>
            <person name="Storesund J.E."/>
            <person name="Kallscheuer N."/>
            <person name="Luecker S."/>
            <person name="Lage O.M."/>
            <person name="Pohl T."/>
            <person name="Merkel B.J."/>
            <person name="Hornburger P."/>
            <person name="Mueller R.-W."/>
            <person name="Bruemmer F."/>
            <person name="Labrenz M."/>
            <person name="Spormann A.M."/>
            <person name="Op den Camp H."/>
            <person name="Overmann J."/>
            <person name="Amann R."/>
            <person name="Jetten M.S.M."/>
            <person name="Mascher T."/>
            <person name="Medema M.H."/>
            <person name="Devos D.P."/>
            <person name="Kaster A.-K."/>
            <person name="Ovreas L."/>
            <person name="Rohde M."/>
            <person name="Galperin M.Y."/>
            <person name="Jogler C."/>
        </authorList>
    </citation>
    <scope>NUCLEOTIDE SEQUENCE [LARGE SCALE GENOMIC DNA]</scope>
    <source>
        <strain evidence="2 3">ETA_A8</strain>
    </source>
</reference>
<keyword evidence="1" id="KW-0732">Signal</keyword>
<sequence length="412" mass="45420" precursor="true">MNSTRRTFLETSIAAGMAAGIAAPLAFAVEPKAKLPVAGITTTYGPNNHADVIFTKIVSGYEHDGGPGPDLKLTSLFVEQEHPRDLSRGLSEKHGFRLARSIDEALTLGSDDLAVSGVLIVGEHGNYPNDPVTGQKMYPRRRLFDEVVKTFKRVGKVVPVFNDKHLSYNWPDAEHMAKTAREMKFPFMAGSSLPVAWRLPPLVLERECQIEEALAIGYSSLESYGFHAVEVLQCMVERRRGGETGVRRIEVVKRDAIWAAQKAGRWSRELFDAALATTPEEKKGEPEKLLDSRAAFYLIEYRDGLRATVAMANGVTRNSSFAAKLKGQPKPVATWFAVQNEAPFGHFGYLLKAIEQMVRTGRPAYPVERTLLTTGIINAAMKSYATSQPIETPYLDIAYQPADWPSAPGKPS</sequence>
<evidence type="ECO:0000313" key="3">
    <source>
        <dbReference type="Proteomes" id="UP000315017"/>
    </source>
</evidence>
<organism evidence="2 3">
    <name type="scientific">Anatilimnocola aggregata</name>
    <dbReference type="NCBI Taxonomy" id="2528021"/>
    <lineage>
        <taxon>Bacteria</taxon>
        <taxon>Pseudomonadati</taxon>
        <taxon>Planctomycetota</taxon>
        <taxon>Planctomycetia</taxon>
        <taxon>Pirellulales</taxon>
        <taxon>Pirellulaceae</taxon>
        <taxon>Anatilimnocola</taxon>
    </lineage>
</organism>
<proteinExistence type="predicted"/>
<evidence type="ECO:0000256" key="1">
    <source>
        <dbReference type="SAM" id="SignalP"/>
    </source>
</evidence>
<keyword evidence="3" id="KW-1185">Reference proteome</keyword>
<dbReference type="KEGG" id="aagg:ETAA8_15340"/>
<feature type="chain" id="PRO_5022065857" evidence="1">
    <location>
        <begin position="29"/>
        <end position="412"/>
    </location>
</feature>
<dbReference type="Proteomes" id="UP000315017">
    <property type="component" value="Chromosome"/>
</dbReference>
<gene>
    <name evidence="2" type="ORF">ETAA8_15340</name>
</gene>
<dbReference type="AlphaFoldDB" id="A0A517Y8A6"/>
<evidence type="ECO:0000313" key="2">
    <source>
        <dbReference type="EMBL" id="QDU26456.1"/>
    </source>
</evidence>
<dbReference type="PROSITE" id="PS51318">
    <property type="entry name" value="TAT"/>
    <property type="match status" value="1"/>
</dbReference>
<name>A0A517Y8A6_9BACT</name>
<dbReference type="EMBL" id="CP036274">
    <property type="protein sequence ID" value="QDU26456.1"/>
    <property type="molecule type" value="Genomic_DNA"/>
</dbReference>
<dbReference type="RefSeq" id="WP_202921642.1">
    <property type="nucleotide sequence ID" value="NZ_CP036274.1"/>
</dbReference>
<dbReference type="InterPro" id="IPR006311">
    <property type="entry name" value="TAT_signal"/>
</dbReference>
<accession>A0A517Y8A6</accession>
<protein>
    <submittedName>
        <fullName evidence="2">Uncharacterized protein</fullName>
    </submittedName>
</protein>
<feature type="signal peptide" evidence="1">
    <location>
        <begin position="1"/>
        <end position="28"/>
    </location>
</feature>